<sequence>MHNSEKPAASSLNTGVAPLELSPPPTTPLPNITTQDRVSELTHIAACSGSSLSLSLSRSHCTGGVVAHGLRLVSEGCCLGSCMAGGGWARTRPSATPLLLLVLCALLLCGVLLLVPPEERLPVTAGASSSWAAAARSTRFRARGRWNSAGLGDAKHEVPSGPNPDSNR</sequence>
<dbReference type="Proteomes" id="UP000636709">
    <property type="component" value="Unassembled WGS sequence"/>
</dbReference>
<proteinExistence type="predicted"/>
<evidence type="ECO:0000313" key="4">
    <source>
        <dbReference type="Proteomes" id="UP000636709"/>
    </source>
</evidence>
<reference evidence="3" key="1">
    <citation type="submission" date="2020-07" db="EMBL/GenBank/DDBJ databases">
        <title>Genome sequence and genetic diversity analysis of an under-domesticated orphan crop, white fonio (Digitaria exilis).</title>
        <authorList>
            <person name="Bennetzen J.L."/>
            <person name="Chen S."/>
            <person name="Ma X."/>
            <person name="Wang X."/>
            <person name="Yssel A.E.J."/>
            <person name="Chaluvadi S.R."/>
            <person name="Johnson M."/>
            <person name="Gangashetty P."/>
            <person name="Hamidou F."/>
            <person name="Sanogo M.D."/>
            <person name="Zwaenepoel A."/>
            <person name="Wallace J."/>
            <person name="Van De Peer Y."/>
            <person name="Van Deynze A."/>
        </authorList>
    </citation>
    <scope>NUCLEOTIDE SEQUENCE</scope>
    <source>
        <tissue evidence="3">Leaves</tissue>
    </source>
</reference>
<evidence type="ECO:0000256" key="1">
    <source>
        <dbReference type="SAM" id="MobiDB-lite"/>
    </source>
</evidence>
<name>A0A835EFL4_9POAL</name>
<comment type="caution">
    <text evidence="3">The sequence shown here is derived from an EMBL/GenBank/DDBJ whole genome shotgun (WGS) entry which is preliminary data.</text>
</comment>
<organism evidence="3 4">
    <name type="scientific">Digitaria exilis</name>
    <dbReference type="NCBI Taxonomy" id="1010633"/>
    <lineage>
        <taxon>Eukaryota</taxon>
        <taxon>Viridiplantae</taxon>
        <taxon>Streptophyta</taxon>
        <taxon>Embryophyta</taxon>
        <taxon>Tracheophyta</taxon>
        <taxon>Spermatophyta</taxon>
        <taxon>Magnoliopsida</taxon>
        <taxon>Liliopsida</taxon>
        <taxon>Poales</taxon>
        <taxon>Poaceae</taxon>
        <taxon>PACMAD clade</taxon>
        <taxon>Panicoideae</taxon>
        <taxon>Panicodae</taxon>
        <taxon>Paniceae</taxon>
        <taxon>Anthephorinae</taxon>
        <taxon>Digitaria</taxon>
    </lineage>
</organism>
<keyword evidence="2" id="KW-1133">Transmembrane helix</keyword>
<dbReference type="AlphaFoldDB" id="A0A835EFL4"/>
<feature type="region of interest" description="Disordered" evidence="1">
    <location>
        <begin position="148"/>
        <end position="168"/>
    </location>
</feature>
<feature type="transmembrane region" description="Helical" evidence="2">
    <location>
        <begin position="98"/>
        <end position="115"/>
    </location>
</feature>
<accession>A0A835EFL4</accession>
<evidence type="ECO:0000313" key="3">
    <source>
        <dbReference type="EMBL" id="KAF8689990.1"/>
    </source>
</evidence>
<dbReference type="EMBL" id="JACEFO010001996">
    <property type="protein sequence ID" value="KAF8689990.1"/>
    <property type="molecule type" value="Genomic_DNA"/>
</dbReference>
<keyword evidence="2" id="KW-0812">Transmembrane</keyword>
<dbReference type="OrthoDB" id="683197at2759"/>
<evidence type="ECO:0000256" key="2">
    <source>
        <dbReference type="SAM" id="Phobius"/>
    </source>
</evidence>
<keyword evidence="2" id="KW-0472">Membrane</keyword>
<keyword evidence="4" id="KW-1185">Reference proteome</keyword>
<feature type="region of interest" description="Disordered" evidence="1">
    <location>
        <begin position="1"/>
        <end position="33"/>
    </location>
</feature>
<protein>
    <submittedName>
        <fullName evidence="3">Uncharacterized protein</fullName>
    </submittedName>
</protein>
<gene>
    <name evidence="3" type="ORF">HU200_041625</name>
</gene>